<protein>
    <submittedName>
        <fullName evidence="2">Putative transcripton factor for heterocyst differentiation DevT</fullName>
    </submittedName>
</protein>
<accession>A0A0F6YIP1</accession>
<dbReference type="PANTHER" id="PTHR35769">
    <property type="entry name" value="CALCINEURIN-LIKE METALLO-PHOSPHOESTERASE SUPERFAMILY PROTEIN"/>
    <property type="match status" value="1"/>
</dbReference>
<gene>
    <name evidence="2" type="ORF">DB32_002450</name>
</gene>
<dbReference type="InterPro" id="IPR029052">
    <property type="entry name" value="Metallo-depent_PP-like"/>
</dbReference>
<dbReference type="GO" id="GO:0016787">
    <property type="term" value="F:hydrolase activity"/>
    <property type="evidence" value="ECO:0007669"/>
    <property type="project" value="InterPro"/>
</dbReference>
<dbReference type="KEGG" id="samy:DB32_002450"/>
<dbReference type="Pfam" id="PF00149">
    <property type="entry name" value="Metallophos"/>
    <property type="match status" value="1"/>
</dbReference>
<dbReference type="STRING" id="927083.DB32_002450"/>
<dbReference type="AlphaFoldDB" id="A0A0F6YIP1"/>
<dbReference type="InterPro" id="IPR004843">
    <property type="entry name" value="Calcineurin-like_PHP"/>
</dbReference>
<proteinExistence type="predicted"/>
<evidence type="ECO:0000313" key="2">
    <source>
        <dbReference type="EMBL" id="AKF05301.1"/>
    </source>
</evidence>
<feature type="domain" description="Calcineurin-like phosphoesterase" evidence="1">
    <location>
        <begin position="4"/>
        <end position="232"/>
    </location>
</feature>
<dbReference type="Gene3D" id="3.60.21.10">
    <property type="match status" value="1"/>
</dbReference>
<dbReference type="EMBL" id="CP011125">
    <property type="protein sequence ID" value="AKF05301.1"/>
    <property type="molecule type" value="Genomic_DNA"/>
</dbReference>
<organism evidence="2 3">
    <name type="scientific">Sandaracinus amylolyticus</name>
    <dbReference type="NCBI Taxonomy" id="927083"/>
    <lineage>
        <taxon>Bacteria</taxon>
        <taxon>Pseudomonadati</taxon>
        <taxon>Myxococcota</taxon>
        <taxon>Polyangia</taxon>
        <taxon>Polyangiales</taxon>
        <taxon>Sandaracinaceae</taxon>
        <taxon>Sandaracinus</taxon>
    </lineage>
</organism>
<dbReference type="InterPro" id="IPR027629">
    <property type="entry name" value="DevT-like"/>
</dbReference>
<sequence length="289" mass="31091">MRVRLAVIGDVHLRFDARDVAALDAGGYDAVLFVGDLAGYAQRGGVKVAKVIATLRTPAIVVPGNHDATNAAQLLAEVMHNEAAAALVSRGMGKRVAELRDALGGATLGGYSLHAVRGADGERIEVVVARPHSFGGPRLSFRAYLREAFGVESIEQSTERLCAVIDRVEGARVIVLAHNGPSGLGDRRDAIWGVDFKPSEGDHGDVDLRAAIEHARARGKKVIAVLAGHMHRKLRGGGERAWQVREGETLFVNAARVPRVWREGETRKRCWVEVGIEGERVEAREVVSG</sequence>
<evidence type="ECO:0000259" key="1">
    <source>
        <dbReference type="Pfam" id="PF00149"/>
    </source>
</evidence>
<name>A0A0F6YIP1_9BACT</name>
<reference evidence="2 3" key="1">
    <citation type="submission" date="2015-03" db="EMBL/GenBank/DDBJ databases">
        <title>Genome assembly of Sandaracinus amylolyticus DSM 53668.</title>
        <authorList>
            <person name="Sharma G."/>
            <person name="Subramanian S."/>
        </authorList>
    </citation>
    <scope>NUCLEOTIDE SEQUENCE [LARGE SCALE GENOMIC DNA]</scope>
    <source>
        <strain evidence="2 3">DSM 53668</strain>
    </source>
</reference>
<keyword evidence="3" id="KW-1185">Reference proteome</keyword>
<dbReference type="OrthoDB" id="333335at2"/>
<dbReference type="PANTHER" id="PTHR35769:SF2">
    <property type="entry name" value="CALCINEURIN-LIKE METALLO-PHOSPHOESTERASE SUPERFAMILY PROTEIN"/>
    <property type="match status" value="1"/>
</dbReference>
<dbReference type="SUPFAM" id="SSF56300">
    <property type="entry name" value="Metallo-dependent phosphatases"/>
    <property type="match status" value="1"/>
</dbReference>
<evidence type="ECO:0000313" key="3">
    <source>
        <dbReference type="Proteomes" id="UP000034883"/>
    </source>
</evidence>
<dbReference type="Proteomes" id="UP000034883">
    <property type="component" value="Chromosome"/>
</dbReference>